<evidence type="ECO:0000256" key="4">
    <source>
        <dbReference type="ARBA" id="ARBA00022630"/>
    </source>
</evidence>
<gene>
    <name evidence="17" type="ORF">SAMN02745883_00108</name>
</gene>
<dbReference type="GO" id="GO:0009398">
    <property type="term" value="P:FMN biosynthetic process"/>
    <property type="evidence" value="ECO:0007669"/>
    <property type="project" value="UniProtKB-UniRule"/>
</dbReference>
<dbReference type="PANTHER" id="PTHR22749:SF6">
    <property type="entry name" value="RIBOFLAVIN KINASE"/>
    <property type="match status" value="1"/>
</dbReference>
<keyword evidence="12" id="KW-0511">Multifunctional enzyme</keyword>
<dbReference type="GO" id="GO:0008531">
    <property type="term" value="F:riboflavin kinase activity"/>
    <property type="evidence" value="ECO:0007669"/>
    <property type="project" value="UniProtKB-UniRule"/>
</dbReference>
<evidence type="ECO:0000256" key="13">
    <source>
        <dbReference type="ARBA" id="ARBA00047880"/>
    </source>
</evidence>
<dbReference type="GO" id="GO:0009231">
    <property type="term" value="P:riboflavin biosynthetic process"/>
    <property type="evidence" value="ECO:0007669"/>
    <property type="project" value="InterPro"/>
</dbReference>
<proteinExistence type="inferred from homology"/>
<organism evidence="17 18">
    <name type="scientific">Caminicella sporogenes DSM 14501</name>
    <dbReference type="NCBI Taxonomy" id="1121266"/>
    <lineage>
        <taxon>Bacteria</taxon>
        <taxon>Bacillati</taxon>
        <taxon>Bacillota</taxon>
        <taxon>Clostridia</taxon>
        <taxon>Peptostreptococcales</taxon>
        <taxon>Caminicellaceae</taxon>
        <taxon>Caminicella</taxon>
    </lineage>
</organism>
<evidence type="ECO:0000256" key="9">
    <source>
        <dbReference type="ARBA" id="ARBA00022777"/>
    </source>
</evidence>
<dbReference type="GO" id="GO:0005524">
    <property type="term" value="F:ATP binding"/>
    <property type="evidence" value="ECO:0007669"/>
    <property type="project" value="UniProtKB-UniRule"/>
</dbReference>
<dbReference type="UniPathway" id="UPA00276">
    <property type="reaction ID" value="UER00406"/>
</dbReference>
<dbReference type="PANTHER" id="PTHR22749">
    <property type="entry name" value="RIBOFLAVIN KINASE/FMN ADENYLYLTRANSFERASE"/>
    <property type="match status" value="1"/>
</dbReference>
<dbReference type="GO" id="GO:0006747">
    <property type="term" value="P:FAD biosynthetic process"/>
    <property type="evidence" value="ECO:0007669"/>
    <property type="project" value="UniProtKB-UniRule"/>
</dbReference>
<dbReference type="SUPFAM" id="SSF52374">
    <property type="entry name" value="Nucleotidylyl transferase"/>
    <property type="match status" value="1"/>
</dbReference>
<dbReference type="Proteomes" id="UP000184082">
    <property type="component" value="Unassembled WGS sequence"/>
</dbReference>
<evidence type="ECO:0000256" key="14">
    <source>
        <dbReference type="ARBA" id="ARBA00049494"/>
    </source>
</evidence>
<reference evidence="17 18" key="1">
    <citation type="submission" date="2016-11" db="EMBL/GenBank/DDBJ databases">
        <authorList>
            <person name="Jaros S."/>
            <person name="Januszkiewicz K."/>
            <person name="Wedrychowicz H."/>
        </authorList>
    </citation>
    <scope>NUCLEOTIDE SEQUENCE [LARGE SCALE GENOMIC DNA]</scope>
    <source>
        <strain evidence="17 18">DSM 14501</strain>
    </source>
</reference>
<protein>
    <recommendedName>
        <fullName evidence="15">Riboflavin biosynthesis protein</fullName>
    </recommendedName>
    <domain>
        <recommendedName>
            <fullName evidence="15">Riboflavin kinase</fullName>
            <ecNumber evidence="15">2.7.1.26</ecNumber>
        </recommendedName>
        <alternativeName>
            <fullName evidence="15">Flavokinase</fullName>
        </alternativeName>
    </domain>
    <domain>
        <recommendedName>
            <fullName evidence="15">FMN adenylyltransferase</fullName>
            <ecNumber evidence="15">2.7.7.2</ecNumber>
        </recommendedName>
        <alternativeName>
            <fullName evidence="15">FAD pyrophosphorylase</fullName>
        </alternativeName>
        <alternativeName>
            <fullName evidence="15">FAD synthase</fullName>
        </alternativeName>
    </domain>
</protein>
<keyword evidence="8 15" id="KW-0547">Nucleotide-binding</keyword>
<comment type="function">
    <text evidence="1">Catalyzes the phosphorylation of riboflavin to FMN followed by the adenylation of FMN to FAD.</text>
</comment>
<dbReference type="SUPFAM" id="SSF82114">
    <property type="entry name" value="Riboflavin kinase-like"/>
    <property type="match status" value="1"/>
</dbReference>
<dbReference type="InterPro" id="IPR023468">
    <property type="entry name" value="Riboflavin_kinase"/>
</dbReference>
<dbReference type="UniPathway" id="UPA00277">
    <property type="reaction ID" value="UER00407"/>
</dbReference>
<evidence type="ECO:0000256" key="11">
    <source>
        <dbReference type="ARBA" id="ARBA00022840"/>
    </source>
</evidence>
<dbReference type="FunFam" id="3.40.50.620:FF:000021">
    <property type="entry name" value="Riboflavin biosynthesis protein"/>
    <property type="match status" value="1"/>
</dbReference>
<dbReference type="InterPro" id="IPR023465">
    <property type="entry name" value="Riboflavin_kinase_dom_sf"/>
</dbReference>
<dbReference type="GO" id="GO:0003919">
    <property type="term" value="F:FMN adenylyltransferase activity"/>
    <property type="evidence" value="ECO:0007669"/>
    <property type="project" value="UniProtKB-UniRule"/>
</dbReference>
<dbReference type="Gene3D" id="3.40.50.620">
    <property type="entry name" value="HUPs"/>
    <property type="match status" value="1"/>
</dbReference>
<keyword evidence="6 15" id="KW-0808">Transferase</keyword>
<sequence>MELISSLNDIKKLDCKSCISIGTFDGLHKGHQILIENLINLSKNKKNKSIVYTFANHPKELTNKNCFPKKIVTNADKIKLFEKMGVDILLLLNFDEFHKNTYAEDFVRDILINRLNMEAIIVGYDFRFGKNAEGSSELLKKLSKKYNFDINVVMPIKIDNEIVSSTLIRKFLSEGQVEKANNFLGWKYFLRGKVIRGRQLGSKLGFPTANILVDSKLCLPKTGVYITKTYIDNKSYYSITNIGFKPTFNENSYSIETYIINFSENIYDKEIKVEFHKRIRDEMKFDTVKLLCNQIECDIYSVKNFFKII</sequence>
<evidence type="ECO:0000256" key="6">
    <source>
        <dbReference type="ARBA" id="ARBA00022679"/>
    </source>
</evidence>
<dbReference type="Pfam" id="PF06574">
    <property type="entry name" value="FAD_syn"/>
    <property type="match status" value="1"/>
</dbReference>
<dbReference type="EC" id="2.7.7.2" evidence="15"/>
<evidence type="ECO:0000313" key="17">
    <source>
        <dbReference type="EMBL" id="SHJ67258.1"/>
    </source>
</evidence>
<dbReference type="STRING" id="1121266.SAMN02745883_00108"/>
<keyword evidence="10 15" id="KW-0274">FAD</keyword>
<name>A0A1M6L7N2_9FIRM</name>
<keyword evidence="4 15" id="KW-0285">Flavoprotein</keyword>
<dbReference type="RefSeq" id="WP_072965427.1">
    <property type="nucleotide sequence ID" value="NZ_FRAJ01000003.1"/>
</dbReference>
<dbReference type="InterPro" id="IPR015864">
    <property type="entry name" value="FAD_synthase"/>
</dbReference>
<keyword evidence="5 15" id="KW-0288">FMN</keyword>
<evidence type="ECO:0000256" key="10">
    <source>
        <dbReference type="ARBA" id="ARBA00022827"/>
    </source>
</evidence>
<evidence type="ECO:0000256" key="7">
    <source>
        <dbReference type="ARBA" id="ARBA00022695"/>
    </source>
</evidence>
<evidence type="ECO:0000256" key="5">
    <source>
        <dbReference type="ARBA" id="ARBA00022643"/>
    </source>
</evidence>
<dbReference type="InterPro" id="IPR015865">
    <property type="entry name" value="Riboflavin_kinase_bac/euk"/>
</dbReference>
<dbReference type="PIRSF" id="PIRSF004491">
    <property type="entry name" value="FAD_Synth"/>
    <property type="match status" value="1"/>
</dbReference>
<dbReference type="EC" id="2.7.1.26" evidence="15"/>
<dbReference type="SMART" id="SM00904">
    <property type="entry name" value="Flavokinase"/>
    <property type="match status" value="1"/>
</dbReference>
<dbReference type="InterPro" id="IPR002606">
    <property type="entry name" value="Riboflavin_kinase_bac"/>
</dbReference>
<evidence type="ECO:0000256" key="15">
    <source>
        <dbReference type="PIRNR" id="PIRNR004491"/>
    </source>
</evidence>
<comment type="similarity">
    <text evidence="15">Belongs to the ribF family.</text>
</comment>
<dbReference type="NCBIfam" id="NF004162">
    <property type="entry name" value="PRK05627.1-5"/>
    <property type="match status" value="1"/>
</dbReference>
<dbReference type="Gene3D" id="2.40.30.30">
    <property type="entry name" value="Riboflavin kinase-like"/>
    <property type="match status" value="1"/>
</dbReference>
<dbReference type="NCBIfam" id="TIGR00083">
    <property type="entry name" value="ribF"/>
    <property type="match status" value="1"/>
</dbReference>
<dbReference type="InterPro" id="IPR014729">
    <property type="entry name" value="Rossmann-like_a/b/a_fold"/>
</dbReference>
<evidence type="ECO:0000313" key="18">
    <source>
        <dbReference type="Proteomes" id="UP000184082"/>
    </source>
</evidence>
<keyword evidence="11 15" id="KW-0067">ATP-binding</keyword>
<keyword evidence="7 15" id="KW-0548">Nucleotidyltransferase</keyword>
<dbReference type="CDD" id="cd02064">
    <property type="entry name" value="FAD_synthetase_N"/>
    <property type="match status" value="1"/>
</dbReference>
<feature type="domain" description="Riboflavin kinase" evidence="16">
    <location>
        <begin position="183"/>
        <end position="307"/>
    </location>
</feature>
<keyword evidence="18" id="KW-1185">Reference proteome</keyword>
<dbReference type="Pfam" id="PF01687">
    <property type="entry name" value="Flavokinase"/>
    <property type="match status" value="1"/>
</dbReference>
<comment type="catalytic activity">
    <reaction evidence="13 15">
        <text>riboflavin + ATP = FMN + ADP + H(+)</text>
        <dbReference type="Rhea" id="RHEA:14357"/>
        <dbReference type="ChEBI" id="CHEBI:15378"/>
        <dbReference type="ChEBI" id="CHEBI:30616"/>
        <dbReference type="ChEBI" id="CHEBI:57986"/>
        <dbReference type="ChEBI" id="CHEBI:58210"/>
        <dbReference type="ChEBI" id="CHEBI:456216"/>
        <dbReference type="EC" id="2.7.1.26"/>
    </reaction>
</comment>
<keyword evidence="9 15" id="KW-0418">Kinase</keyword>
<accession>A0A1M6L7N2</accession>
<comment type="pathway">
    <text evidence="3 15">Cofactor biosynthesis; FMN biosynthesis; FMN from riboflavin (ATP route): step 1/1.</text>
</comment>
<comment type="pathway">
    <text evidence="2 15">Cofactor biosynthesis; FAD biosynthesis; FAD from FMN: step 1/1.</text>
</comment>
<comment type="catalytic activity">
    <reaction evidence="14 15">
        <text>FMN + ATP + H(+) = FAD + diphosphate</text>
        <dbReference type="Rhea" id="RHEA:17237"/>
        <dbReference type="ChEBI" id="CHEBI:15378"/>
        <dbReference type="ChEBI" id="CHEBI:30616"/>
        <dbReference type="ChEBI" id="CHEBI:33019"/>
        <dbReference type="ChEBI" id="CHEBI:57692"/>
        <dbReference type="ChEBI" id="CHEBI:58210"/>
        <dbReference type="EC" id="2.7.7.2"/>
    </reaction>
</comment>
<evidence type="ECO:0000256" key="1">
    <source>
        <dbReference type="ARBA" id="ARBA00002121"/>
    </source>
</evidence>
<evidence type="ECO:0000256" key="3">
    <source>
        <dbReference type="ARBA" id="ARBA00005201"/>
    </source>
</evidence>
<evidence type="ECO:0000256" key="2">
    <source>
        <dbReference type="ARBA" id="ARBA00004726"/>
    </source>
</evidence>
<evidence type="ECO:0000259" key="16">
    <source>
        <dbReference type="SMART" id="SM00904"/>
    </source>
</evidence>
<evidence type="ECO:0000256" key="12">
    <source>
        <dbReference type="ARBA" id="ARBA00023268"/>
    </source>
</evidence>
<dbReference type="AlphaFoldDB" id="A0A1M6L7N2"/>
<evidence type="ECO:0000256" key="8">
    <source>
        <dbReference type="ARBA" id="ARBA00022741"/>
    </source>
</evidence>
<dbReference type="EMBL" id="FRAJ01000003">
    <property type="protein sequence ID" value="SHJ67258.1"/>
    <property type="molecule type" value="Genomic_DNA"/>
</dbReference>
<dbReference type="FunFam" id="2.40.30.30:FF:000003">
    <property type="entry name" value="Riboflavin biosynthesis protein"/>
    <property type="match status" value="1"/>
</dbReference>